<reference evidence="1 2" key="1">
    <citation type="journal article" date="2018" name="Mol. Biol. Evol.">
        <title>Broad Genomic Sampling Reveals a Smut Pathogenic Ancestry of the Fungal Clade Ustilaginomycotina.</title>
        <authorList>
            <person name="Kijpornyongpan T."/>
            <person name="Mondo S.J."/>
            <person name="Barry K."/>
            <person name="Sandor L."/>
            <person name="Lee J."/>
            <person name="Lipzen A."/>
            <person name="Pangilinan J."/>
            <person name="LaButti K."/>
            <person name="Hainaut M."/>
            <person name="Henrissat B."/>
            <person name="Grigoriev I.V."/>
            <person name="Spatafora J.W."/>
            <person name="Aime M.C."/>
        </authorList>
    </citation>
    <scope>NUCLEOTIDE SEQUENCE [LARGE SCALE GENOMIC DNA]</scope>
    <source>
        <strain evidence="1 2">SA 807</strain>
    </source>
</reference>
<organism evidence="1 2">
    <name type="scientific">Violaceomyces palustris</name>
    <dbReference type="NCBI Taxonomy" id="1673888"/>
    <lineage>
        <taxon>Eukaryota</taxon>
        <taxon>Fungi</taxon>
        <taxon>Dikarya</taxon>
        <taxon>Basidiomycota</taxon>
        <taxon>Ustilaginomycotina</taxon>
        <taxon>Ustilaginomycetes</taxon>
        <taxon>Violaceomycetales</taxon>
        <taxon>Violaceomycetaceae</taxon>
        <taxon>Violaceomyces</taxon>
    </lineage>
</organism>
<protein>
    <submittedName>
        <fullName evidence="1">Uncharacterized protein</fullName>
    </submittedName>
</protein>
<keyword evidence="2" id="KW-1185">Reference proteome</keyword>
<evidence type="ECO:0000313" key="2">
    <source>
        <dbReference type="Proteomes" id="UP000245626"/>
    </source>
</evidence>
<proteinExistence type="predicted"/>
<sequence length="84" mass="9004">MGAFRPSLVSAAKAKPVFQPHVGRFTPQAVLKWVPSLALWGGAAAGGVTLFMSSVPLFKTDVLLKIPVVASYFEDKTPESDKPF</sequence>
<evidence type="ECO:0000313" key="1">
    <source>
        <dbReference type="EMBL" id="PWN49929.1"/>
    </source>
</evidence>
<dbReference type="EMBL" id="KZ819989">
    <property type="protein sequence ID" value="PWN49929.1"/>
    <property type="molecule type" value="Genomic_DNA"/>
</dbReference>
<gene>
    <name evidence="1" type="ORF">IE53DRAFT_316742</name>
</gene>
<dbReference type="Proteomes" id="UP000245626">
    <property type="component" value="Unassembled WGS sequence"/>
</dbReference>
<accession>A0ACD0NW23</accession>
<name>A0ACD0NW23_9BASI</name>